<name>A0A2U9T4D3_9GAMM</name>
<dbReference type="GO" id="GO:0001217">
    <property type="term" value="F:DNA-binding transcription repressor activity"/>
    <property type="evidence" value="ECO:0007669"/>
    <property type="project" value="TreeGrafter"/>
</dbReference>
<dbReference type="Pfam" id="PF00816">
    <property type="entry name" value="Histone_HNS"/>
    <property type="match status" value="1"/>
</dbReference>
<gene>
    <name evidence="7" type="ORF">C9I47_0711</name>
</gene>
<evidence type="ECO:0000256" key="2">
    <source>
        <dbReference type="ARBA" id="ARBA00010610"/>
    </source>
</evidence>
<keyword evidence="4 7" id="KW-0238">DNA-binding</keyword>
<evidence type="ECO:0000256" key="3">
    <source>
        <dbReference type="ARBA" id="ARBA00022490"/>
    </source>
</evidence>
<dbReference type="OrthoDB" id="5297879at2"/>
<dbReference type="EMBL" id="CP029843">
    <property type="protein sequence ID" value="AWV06432.1"/>
    <property type="molecule type" value="Genomic_DNA"/>
</dbReference>
<protein>
    <submittedName>
        <fullName evidence="7">DNA-binding protein</fullName>
    </submittedName>
</protein>
<dbReference type="GO" id="GO:0003680">
    <property type="term" value="F:minor groove of adenine-thymine-rich DNA binding"/>
    <property type="evidence" value="ECO:0007669"/>
    <property type="project" value="TreeGrafter"/>
</dbReference>
<proteinExistence type="inferred from homology"/>
<dbReference type="SUPFAM" id="SSF81273">
    <property type="entry name" value="H-NS histone-like proteins"/>
    <property type="match status" value="1"/>
</dbReference>
<comment type="similarity">
    <text evidence="2">Belongs to the histone-like protein H-NS family.</text>
</comment>
<dbReference type="KEGG" id="lmb:C9I47_0711"/>
<dbReference type="GO" id="GO:0003681">
    <property type="term" value="F:bent DNA binding"/>
    <property type="evidence" value="ECO:0007669"/>
    <property type="project" value="TreeGrafter"/>
</dbReference>
<dbReference type="SMART" id="SM00528">
    <property type="entry name" value="HNS"/>
    <property type="match status" value="1"/>
</dbReference>
<comment type="subcellular location">
    <subcellularLocation>
        <location evidence="1">Cytoplasm</location>
        <location evidence="1">Nucleoid</location>
    </subcellularLocation>
</comment>
<dbReference type="GO" id="GO:0000976">
    <property type="term" value="F:transcription cis-regulatory region binding"/>
    <property type="evidence" value="ECO:0007669"/>
    <property type="project" value="TreeGrafter"/>
</dbReference>
<dbReference type="InterPro" id="IPR027444">
    <property type="entry name" value="H-NS_C_dom"/>
</dbReference>
<dbReference type="GO" id="GO:0032993">
    <property type="term" value="C:protein-DNA complex"/>
    <property type="evidence" value="ECO:0007669"/>
    <property type="project" value="TreeGrafter"/>
</dbReference>
<dbReference type="Gene3D" id="4.10.430.10">
    <property type="entry name" value="Histone-like protein H-NS, C-terminal domain"/>
    <property type="match status" value="1"/>
</dbReference>
<feature type="domain" description="DNA-binding protein H-NS-like C-terminal" evidence="6">
    <location>
        <begin position="71"/>
        <end position="119"/>
    </location>
</feature>
<keyword evidence="3" id="KW-0963">Cytoplasm</keyword>
<evidence type="ECO:0000313" key="8">
    <source>
        <dbReference type="Proteomes" id="UP000249447"/>
    </source>
</evidence>
<dbReference type="GO" id="GO:0005829">
    <property type="term" value="C:cytosol"/>
    <property type="evidence" value="ECO:0007669"/>
    <property type="project" value="TreeGrafter"/>
</dbReference>
<evidence type="ECO:0000256" key="5">
    <source>
        <dbReference type="SAM" id="MobiDB-lite"/>
    </source>
</evidence>
<sequence>MSIDINSLSAKELESLISKAKKRKTTLAKRKPIASVRKKLTSLAKAEGYTVEELFGAKGSVAKPGTAGKAGKARKSGGKVPPKYRDPANSANTWTGRGKQPRWLAAYTAAGRQLEDFLIK</sequence>
<dbReference type="PANTHER" id="PTHR38097:SF2">
    <property type="entry name" value="DNA-BINDING PROTEIN STPA"/>
    <property type="match status" value="1"/>
</dbReference>
<dbReference type="InterPro" id="IPR037150">
    <property type="entry name" value="H-NS_C_dom_sf"/>
</dbReference>
<evidence type="ECO:0000259" key="6">
    <source>
        <dbReference type="SMART" id="SM00528"/>
    </source>
</evidence>
<dbReference type="AlphaFoldDB" id="A0A2U9T4D3"/>
<dbReference type="GO" id="GO:0009295">
    <property type="term" value="C:nucleoid"/>
    <property type="evidence" value="ECO:0007669"/>
    <property type="project" value="UniProtKB-SubCell"/>
</dbReference>
<dbReference type="PANTHER" id="PTHR38097">
    <property type="match status" value="1"/>
</dbReference>
<evidence type="ECO:0000313" key="7">
    <source>
        <dbReference type="EMBL" id="AWV06432.1"/>
    </source>
</evidence>
<feature type="region of interest" description="Disordered" evidence="5">
    <location>
        <begin position="60"/>
        <end position="97"/>
    </location>
</feature>
<keyword evidence="8" id="KW-1185">Reference proteome</keyword>
<reference evidence="7 8" key="1">
    <citation type="submission" date="2018-05" db="EMBL/GenBank/DDBJ databases">
        <title>The complete genome of Lysobacter maris HZ9B, a marine bacterium antagonistic against terrestrial plant pathogens.</title>
        <authorList>
            <person name="Zhang X.-Q."/>
        </authorList>
    </citation>
    <scope>NUCLEOTIDE SEQUENCE [LARGE SCALE GENOMIC DNA]</scope>
    <source>
        <strain evidence="7 8">HZ9B</strain>
    </source>
</reference>
<evidence type="ECO:0000256" key="1">
    <source>
        <dbReference type="ARBA" id="ARBA00004453"/>
    </source>
</evidence>
<dbReference type="Proteomes" id="UP000249447">
    <property type="component" value="Chromosome"/>
</dbReference>
<evidence type="ECO:0000256" key="4">
    <source>
        <dbReference type="ARBA" id="ARBA00023125"/>
    </source>
</evidence>
<organism evidence="7 8">
    <name type="scientific">Marilutibacter maris</name>
    <dbReference type="NCBI Taxonomy" id="1605891"/>
    <lineage>
        <taxon>Bacteria</taxon>
        <taxon>Pseudomonadati</taxon>
        <taxon>Pseudomonadota</taxon>
        <taxon>Gammaproteobacteria</taxon>
        <taxon>Lysobacterales</taxon>
        <taxon>Lysobacteraceae</taxon>
        <taxon>Marilutibacter</taxon>
    </lineage>
</organism>
<accession>A0A2U9T4D3</accession>